<keyword evidence="9 10" id="KW-0807">Transducer</keyword>
<evidence type="ECO:0000256" key="9">
    <source>
        <dbReference type="ARBA" id="ARBA00023224"/>
    </source>
</evidence>
<keyword evidence="7 10" id="KW-0472">Membrane</keyword>
<dbReference type="EMBL" id="MG280965">
    <property type="protein sequence ID" value="AXY87529.1"/>
    <property type="molecule type" value="mRNA"/>
</dbReference>
<evidence type="ECO:0000256" key="5">
    <source>
        <dbReference type="ARBA" id="ARBA00022725"/>
    </source>
</evidence>
<dbReference type="VEuPathDB" id="VectorBase:CQUJHB014007"/>
<keyword evidence="8 10" id="KW-0675">Receptor</keyword>
<dbReference type="GeneID" id="6031406"/>
<evidence type="ECO:0000256" key="4">
    <source>
        <dbReference type="ARBA" id="ARBA00022692"/>
    </source>
</evidence>
<dbReference type="VEuPathDB" id="VectorBase:CPIJ000544"/>
<evidence type="ECO:0000256" key="7">
    <source>
        <dbReference type="ARBA" id="ARBA00023136"/>
    </source>
</evidence>
<gene>
    <name evidence="11" type="primary">OR4</name>
</gene>
<evidence type="ECO:0000256" key="8">
    <source>
        <dbReference type="ARBA" id="ARBA00023170"/>
    </source>
</evidence>
<dbReference type="AlphaFoldDB" id="A0A3G1T0B0"/>
<sequence>MKSHSPLNCMAVMPFTLRCVKLFGFRGGLHNRAHFLAALAYRLVVINLPKVAFGLSDQIDVAIRSVSELLFQWHIDIRVVLFAAKVSEFEQLVRILRRVYNKVKTLDSNSSERKLIEDSNRSLDRRSKSYALYVAVAVTIFYWVPVVQTSTIWLRSLGDNSTTRPKYVMMMEMEFYGLDTRGNIWHYLVYASLSSIAHYYSAVYFALAGMVIFSCIKSIAALFELVSAKLATLHELSGKALREELAELVELHVDGLRCIKLLEDIHSLVMMAQMVNCVLIWISMILSISTRFTSETTSLLVLLIVMTGETYVLCQLATELSEVSLTITDSIWNSHWIKLPVDVRKGLAMMLQRAQKKEGLTAAKFFFMDVERFGRVLQTSYSIYVVLKERL</sequence>
<keyword evidence="3 10" id="KW-0716">Sensory transduction</keyword>
<evidence type="ECO:0000256" key="6">
    <source>
        <dbReference type="ARBA" id="ARBA00022989"/>
    </source>
</evidence>
<evidence type="ECO:0000313" key="11">
    <source>
        <dbReference type="EMBL" id="AXY87529.1"/>
    </source>
</evidence>
<dbReference type="InterPro" id="IPR004117">
    <property type="entry name" value="7tm6_olfct_rcpt"/>
</dbReference>
<organism evidence="11">
    <name type="scientific">Culex quinquefasciatus</name>
    <name type="common">Southern house mosquito</name>
    <name type="synonym">Culex pungens</name>
    <dbReference type="NCBI Taxonomy" id="7176"/>
    <lineage>
        <taxon>Eukaryota</taxon>
        <taxon>Metazoa</taxon>
        <taxon>Ecdysozoa</taxon>
        <taxon>Arthropoda</taxon>
        <taxon>Hexapoda</taxon>
        <taxon>Insecta</taxon>
        <taxon>Pterygota</taxon>
        <taxon>Neoptera</taxon>
        <taxon>Endopterygota</taxon>
        <taxon>Diptera</taxon>
        <taxon>Nematocera</taxon>
        <taxon>Culicoidea</taxon>
        <taxon>Culicidae</taxon>
        <taxon>Culicinae</taxon>
        <taxon>Culicini</taxon>
        <taxon>Culex</taxon>
        <taxon>Culex</taxon>
    </lineage>
</organism>
<comment type="similarity">
    <text evidence="10">Belongs to the insect chemoreceptor superfamily. Heteromeric odorant receptor channel (TC 1.A.69) family.</text>
</comment>
<keyword evidence="5 10" id="KW-0552">Olfaction</keyword>
<reference evidence="11" key="1">
    <citation type="submission" date="2017-10" db="EMBL/GenBank/DDBJ databases">
        <title>Odorant reception in Culex mosquitoes.</title>
        <authorList>
            <person name="Zeng F."/>
            <person name="Leal W.S."/>
        </authorList>
    </citation>
    <scope>NUCLEOTIDE SEQUENCE</scope>
</reference>
<dbReference type="Pfam" id="PF02949">
    <property type="entry name" value="7tm_6"/>
    <property type="match status" value="1"/>
</dbReference>
<evidence type="ECO:0000256" key="10">
    <source>
        <dbReference type="RuleBase" id="RU351113"/>
    </source>
</evidence>
<protein>
    <recommendedName>
        <fullName evidence="10">Odorant receptor</fullName>
    </recommendedName>
</protein>
<dbReference type="GO" id="GO:0004984">
    <property type="term" value="F:olfactory receptor activity"/>
    <property type="evidence" value="ECO:0007669"/>
    <property type="project" value="InterPro"/>
</dbReference>
<evidence type="ECO:0000256" key="3">
    <source>
        <dbReference type="ARBA" id="ARBA00022606"/>
    </source>
</evidence>
<feature type="transmembrane region" description="Helical" evidence="10">
    <location>
        <begin position="268"/>
        <end position="290"/>
    </location>
</feature>
<keyword evidence="4 10" id="KW-0812">Transmembrane</keyword>
<dbReference type="OrthoDB" id="6604226at2759"/>
<accession>A0A3G1T0B0</accession>
<name>A0A3G1T0B0_CULQU</name>
<keyword evidence="6 10" id="KW-1133">Transmembrane helix</keyword>
<feature type="transmembrane region" description="Helical" evidence="10">
    <location>
        <begin position="202"/>
        <end position="223"/>
    </location>
</feature>
<dbReference type="GO" id="GO:0005886">
    <property type="term" value="C:plasma membrane"/>
    <property type="evidence" value="ECO:0007669"/>
    <property type="project" value="UniProtKB-SubCell"/>
</dbReference>
<feature type="transmembrane region" description="Helical" evidence="10">
    <location>
        <begin position="130"/>
        <end position="154"/>
    </location>
</feature>
<evidence type="ECO:0000256" key="1">
    <source>
        <dbReference type="ARBA" id="ARBA00004651"/>
    </source>
</evidence>
<keyword evidence="2" id="KW-1003">Cell membrane</keyword>
<dbReference type="GO" id="GO:0007165">
    <property type="term" value="P:signal transduction"/>
    <property type="evidence" value="ECO:0007669"/>
    <property type="project" value="UniProtKB-KW"/>
</dbReference>
<dbReference type="PANTHER" id="PTHR21137:SF35">
    <property type="entry name" value="ODORANT RECEPTOR 19A-RELATED"/>
    <property type="match status" value="1"/>
</dbReference>
<evidence type="ECO:0000256" key="2">
    <source>
        <dbReference type="ARBA" id="ARBA00022475"/>
    </source>
</evidence>
<dbReference type="GO" id="GO:0005549">
    <property type="term" value="F:odorant binding"/>
    <property type="evidence" value="ECO:0007669"/>
    <property type="project" value="InterPro"/>
</dbReference>
<dbReference type="PANTHER" id="PTHR21137">
    <property type="entry name" value="ODORANT RECEPTOR"/>
    <property type="match status" value="1"/>
</dbReference>
<proteinExistence type="evidence at transcript level"/>
<comment type="subcellular location">
    <subcellularLocation>
        <location evidence="1 10">Cell membrane</location>
        <topology evidence="1 10">Multi-pass membrane protein</topology>
    </subcellularLocation>
</comment>
<comment type="caution">
    <text evidence="10">Lacks conserved residue(s) required for the propagation of feature annotation.</text>
</comment>